<gene>
    <name evidence="8" type="ORF">GCM10011594_06730</name>
</gene>
<feature type="transmembrane region" description="Helical" evidence="6">
    <location>
        <begin position="26"/>
        <end position="48"/>
    </location>
</feature>
<evidence type="ECO:0000256" key="5">
    <source>
        <dbReference type="ARBA" id="ARBA00023136"/>
    </source>
</evidence>
<evidence type="ECO:0000256" key="1">
    <source>
        <dbReference type="ARBA" id="ARBA00004651"/>
    </source>
</evidence>
<proteinExistence type="predicted"/>
<dbReference type="PROSITE" id="PS50850">
    <property type="entry name" value="MFS"/>
    <property type="match status" value="1"/>
</dbReference>
<dbReference type="InterPro" id="IPR020846">
    <property type="entry name" value="MFS_dom"/>
</dbReference>
<dbReference type="Pfam" id="PF11700">
    <property type="entry name" value="ATG22"/>
    <property type="match status" value="2"/>
</dbReference>
<feature type="transmembrane region" description="Helical" evidence="6">
    <location>
        <begin position="260"/>
        <end position="280"/>
    </location>
</feature>
<dbReference type="GO" id="GO:0005886">
    <property type="term" value="C:plasma membrane"/>
    <property type="evidence" value="ECO:0007669"/>
    <property type="project" value="UniProtKB-SubCell"/>
</dbReference>
<accession>A0A917SPV5</accession>
<evidence type="ECO:0000256" key="3">
    <source>
        <dbReference type="ARBA" id="ARBA00022692"/>
    </source>
</evidence>
<dbReference type="SUPFAM" id="SSF103473">
    <property type="entry name" value="MFS general substrate transporter"/>
    <property type="match status" value="1"/>
</dbReference>
<keyword evidence="5 6" id="KW-0472">Membrane</keyword>
<feature type="transmembrane region" description="Helical" evidence="6">
    <location>
        <begin position="166"/>
        <end position="188"/>
    </location>
</feature>
<evidence type="ECO:0000256" key="4">
    <source>
        <dbReference type="ARBA" id="ARBA00022989"/>
    </source>
</evidence>
<feature type="transmembrane region" description="Helical" evidence="6">
    <location>
        <begin position="289"/>
        <end position="307"/>
    </location>
</feature>
<reference evidence="8" key="2">
    <citation type="submission" date="2020-09" db="EMBL/GenBank/DDBJ databases">
        <authorList>
            <person name="Sun Q."/>
            <person name="Zhou Y."/>
        </authorList>
    </citation>
    <scope>NUCLEOTIDE SEQUENCE</scope>
    <source>
        <strain evidence="8">CGMCC 4.7308</strain>
    </source>
</reference>
<evidence type="ECO:0000313" key="8">
    <source>
        <dbReference type="EMBL" id="GGL89776.1"/>
    </source>
</evidence>
<name>A0A917SPV5_9ACTN</name>
<dbReference type="InterPro" id="IPR050495">
    <property type="entry name" value="ATG22/LtaA_families"/>
</dbReference>
<dbReference type="Gene3D" id="1.20.1250.20">
    <property type="entry name" value="MFS general substrate transporter like domains"/>
    <property type="match status" value="1"/>
</dbReference>
<keyword evidence="2" id="KW-0813">Transport</keyword>
<dbReference type="EMBL" id="BMNA01000001">
    <property type="protein sequence ID" value="GGL89776.1"/>
    <property type="molecule type" value="Genomic_DNA"/>
</dbReference>
<evidence type="ECO:0000259" key="7">
    <source>
        <dbReference type="PROSITE" id="PS50850"/>
    </source>
</evidence>
<reference evidence="8" key="1">
    <citation type="journal article" date="2014" name="Int. J. Syst. Evol. Microbiol.">
        <title>Complete genome sequence of Corynebacterium casei LMG S-19264T (=DSM 44701T), isolated from a smear-ripened cheese.</title>
        <authorList>
            <consortium name="US DOE Joint Genome Institute (JGI-PGF)"/>
            <person name="Walter F."/>
            <person name="Albersmeier A."/>
            <person name="Kalinowski J."/>
            <person name="Ruckert C."/>
        </authorList>
    </citation>
    <scope>NUCLEOTIDE SEQUENCE</scope>
    <source>
        <strain evidence="8">CGMCC 4.7308</strain>
    </source>
</reference>
<keyword evidence="9" id="KW-1185">Reference proteome</keyword>
<organism evidence="8 9">
    <name type="scientific">Nakamurella endophytica</name>
    <dbReference type="NCBI Taxonomy" id="1748367"/>
    <lineage>
        <taxon>Bacteria</taxon>
        <taxon>Bacillati</taxon>
        <taxon>Actinomycetota</taxon>
        <taxon>Actinomycetes</taxon>
        <taxon>Nakamurellales</taxon>
        <taxon>Nakamurellaceae</taxon>
        <taxon>Nakamurella</taxon>
    </lineage>
</organism>
<feature type="transmembrane region" description="Helical" evidence="6">
    <location>
        <begin position="60"/>
        <end position="78"/>
    </location>
</feature>
<dbReference type="InterPro" id="IPR036259">
    <property type="entry name" value="MFS_trans_sf"/>
</dbReference>
<feature type="domain" description="Major facilitator superfamily (MFS) profile" evidence="7">
    <location>
        <begin position="1"/>
        <end position="402"/>
    </location>
</feature>
<dbReference type="AlphaFoldDB" id="A0A917SPV5"/>
<protein>
    <submittedName>
        <fullName evidence="8">MFS transporter</fullName>
    </submittedName>
</protein>
<evidence type="ECO:0000313" key="9">
    <source>
        <dbReference type="Proteomes" id="UP000655208"/>
    </source>
</evidence>
<comment type="caution">
    <text evidence="8">The sequence shown here is derived from an EMBL/GenBank/DDBJ whole genome shotgun (WGS) entry which is preliminary data.</text>
</comment>
<feature type="transmembrane region" description="Helical" evidence="6">
    <location>
        <begin position="378"/>
        <end position="397"/>
    </location>
</feature>
<feature type="transmembrane region" description="Helical" evidence="6">
    <location>
        <begin position="347"/>
        <end position="372"/>
    </location>
</feature>
<evidence type="ECO:0000256" key="6">
    <source>
        <dbReference type="SAM" id="Phobius"/>
    </source>
</evidence>
<dbReference type="GO" id="GO:0022857">
    <property type="term" value="F:transmembrane transporter activity"/>
    <property type="evidence" value="ECO:0007669"/>
    <property type="project" value="InterPro"/>
</dbReference>
<keyword evidence="4 6" id="KW-1133">Transmembrane helix</keyword>
<sequence length="415" mass="43414">MIVTFVFSVYLTSSVGEHLPGSVSASTWYGISVGIAGLLIAVLAPVTGQQGDAGGHRRRSLAVFSALITACIVGLFWVHDEPSYFVLGAALIGLGSVFFEIGAVFYNAMLRQISTPATIGRVSGFGWSMGYFGGIILLLFVYFGFISGDGAVQGFFGVSSEDAFNIRVVALVAAAWFGLFALPVLFAVPEIRPGPAQRRRGILAAYRLLFADIAVLWRTDRQAAVFLLASAVFRDGLAGVFHFGAILAGTVYGIAADQVLIFGVAANVTAALGAVGAGFLDDRFGPRRVIVGSLVGLLVSGTVLLFLSGPAAFWVFGLLLTLFVGPAQSASRTYLARSTPPGRESELFGLYATTGRAVSFLSPLLFALFAGVFAADRAGIVGILLVLAVGLVLVLPLRDPVDKAVPAGPVATDRH</sequence>
<comment type="subcellular location">
    <subcellularLocation>
        <location evidence="1">Cell membrane</location>
        <topology evidence="1">Multi-pass membrane protein</topology>
    </subcellularLocation>
</comment>
<feature type="transmembrane region" description="Helical" evidence="6">
    <location>
        <begin position="84"/>
        <end position="106"/>
    </location>
</feature>
<dbReference type="PANTHER" id="PTHR23519:SF1">
    <property type="entry name" value="AUTOPHAGY-RELATED PROTEIN 22"/>
    <property type="match status" value="1"/>
</dbReference>
<dbReference type="PANTHER" id="PTHR23519">
    <property type="entry name" value="AUTOPHAGY-RELATED PROTEIN 22"/>
    <property type="match status" value="1"/>
</dbReference>
<keyword evidence="3 6" id="KW-0812">Transmembrane</keyword>
<evidence type="ECO:0000256" key="2">
    <source>
        <dbReference type="ARBA" id="ARBA00022448"/>
    </source>
</evidence>
<dbReference type="Proteomes" id="UP000655208">
    <property type="component" value="Unassembled WGS sequence"/>
</dbReference>
<dbReference type="InterPro" id="IPR024671">
    <property type="entry name" value="Atg22-like"/>
</dbReference>
<feature type="transmembrane region" description="Helical" evidence="6">
    <location>
        <begin position="127"/>
        <end position="146"/>
    </location>
</feature>
<feature type="transmembrane region" description="Helical" evidence="6">
    <location>
        <begin position="236"/>
        <end position="254"/>
    </location>
</feature>